<evidence type="ECO:0000313" key="2">
    <source>
        <dbReference type="EMBL" id="OHU89897.1"/>
    </source>
</evidence>
<accession>A0A1S1MWW7</accession>
<dbReference type="Proteomes" id="UP000179786">
    <property type="component" value="Unassembled WGS sequence"/>
</dbReference>
<keyword evidence="1" id="KW-0472">Membrane</keyword>
<evidence type="ECO:0000256" key="1">
    <source>
        <dbReference type="SAM" id="Phobius"/>
    </source>
</evidence>
<keyword evidence="1" id="KW-0812">Transmembrane</keyword>
<proteinExistence type="predicted"/>
<reference evidence="2 3" key="1">
    <citation type="submission" date="2016-09" db="EMBL/GenBank/DDBJ databases">
        <title>Pseudoalteromonas amylolytica sp. nov., isolated from the surface seawater.</title>
        <authorList>
            <person name="Wu Y.-H."/>
            <person name="Cheng H."/>
            <person name="Jin X.-B."/>
            <person name="Wang C.-S."/>
            <person name="Xu X.-W."/>
        </authorList>
    </citation>
    <scope>NUCLEOTIDE SEQUENCE [LARGE SCALE GENOMIC DNA]</scope>
    <source>
        <strain evidence="2 3">JW1</strain>
    </source>
</reference>
<organism evidence="2 3">
    <name type="scientific">Pseudoalteromonas amylolytica</name>
    <dbReference type="NCBI Taxonomy" id="1859457"/>
    <lineage>
        <taxon>Bacteria</taxon>
        <taxon>Pseudomonadati</taxon>
        <taxon>Pseudomonadota</taxon>
        <taxon>Gammaproteobacteria</taxon>
        <taxon>Alteromonadales</taxon>
        <taxon>Pseudoalteromonadaceae</taxon>
        <taxon>Pseudoalteromonas</taxon>
    </lineage>
</organism>
<comment type="caution">
    <text evidence="2">The sequence shown here is derived from an EMBL/GenBank/DDBJ whole genome shotgun (WGS) entry which is preliminary data.</text>
</comment>
<name>A0A1S1MWW7_9GAMM</name>
<keyword evidence="1" id="KW-1133">Transmembrane helix</keyword>
<dbReference type="AlphaFoldDB" id="A0A1S1MWW7"/>
<feature type="transmembrane region" description="Helical" evidence="1">
    <location>
        <begin position="152"/>
        <end position="168"/>
    </location>
</feature>
<evidence type="ECO:0000313" key="3">
    <source>
        <dbReference type="Proteomes" id="UP000179786"/>
    </source>
</evidence>
<gene>
    <name evidence="2" type="ORF">BET10_13975</name>
</gene>
<sequence length="370" mass="40770">MTEISTKKLLNDLESGLGDKICNRCDDEDFDYSQAVQDVAVAYTRKLSKNYNSNIVNTKGAQSDLINIEEQELVVRGFGDANPAEMYMRKSVEFLRVNTAYAVHLSIREKNLVLALLQYQENLTNDHIANAFHTLKLLAIGDIMSEEVKRRIFLGLSIPAAILGAISFTGAGLVIALVAGVVAPLIVWYAIKSSRDFLGLVVNFSSTNLICQNFTSNNGDLYMWAGKMDEFPRDKLPGVNAKEVTIRGLDNGFDDEGNDVEFAFVAQVYATKKIGFFGAEGAFSLRPLDRSQPILTSVFSSPYSSPGGVYLTTGYAGSALSSNWDSFRKRAIGNRQNRLSSNGIKAEFDADLSQDKKVFAKLIINEFQNS</sequence>
<keyword evidence="3" id="KW-1185">Reference proteome</keyword>
<dbReference type="RefSeq" id="WP_070985864.1">
    <property type="nucleotide sequence ID" value="NZ_MKJU01000027.1"/>
</dbReference>
<protein>
    <submittedName>
        <fullName evidence="2">Uncharacterized protein</fullName>
    </submittedName>
</protein>
<dbReference type="EMBL" id="MKJU01000027">
    <property type="protein sequence ID" value="OHU89897.1"/>
    <property type="molecule type" value="Genomic_DNA"/>
</dbReference>